<keyword evidence="4" id="KW-0677">Repeat</keyword>
<evidence type="ECO:0000256" key="8">
    <source>
        <dbReference type="PROSITE-ProRule" id="PRU00703"/>
    </source>
</evidence>
<keyword evidence="3 9" id="KW-0812">Transmembrane</keyword>
<dbReference type="InterPro" id="IPR002550">
    <property type="entry name" value="CNNM"/>
</dbReference>
<accession>A0A380BGN2</accession>
<evidence type="ECO:0000313" key="13">
    <source>
        <dbReference type="EMBL" id="SUJ01051.1"/>
    </source>
</evidence>
<protein>
    <submittedName>
        <fullName evidence="13">Mg2+ and Co2+ transporter CorB</fullName>
    </submittedName>
</protein>
<feature type="domain" description="CNNM transmembrane" evidence="12">
    <location>
        <begin position="1"/>
        <end position="197"/>
    </location>
</feature>
<feature type="domain" description="CBS" evidence="11">
    <location>
        <begin position="280"/>
        <end position="337"/>
    </location>
</feature>
<dbReference type="InterPro" id="IPR044751">
    <property type="entry name" value="Ion_transp-like_CBS"/>
</dbReference>
<evidence type="ECO:0000256" key="9">
    <source>
        <dbReference type="PROSITE-ProRule" id="PRU01193"/>
    </source>
</evidence>
<dbReference type="Gene3D" id="3.30.465.10">
    <property type="match status" value="1"/>
</dbReference>
<dbReference type="SUPFAM" id="SSF56176">
    <property type="entry name" value="FAD-binding/transporter-associated domain-like"/>
    <property type="match status" value="1"/>
</dbReference>
<dbReference type="SMART" id="SM01091">
    <property type="entry name" value="CorC_HlyC"/>
    <property type="match status" value="1"/>
</dbReference>
<dbReference type="SUPFAM" id="SSF54631">
    <property type="entry name" value="CBS-domain pair"/>
    <property type="match status" value="1"/>
</dbReference>
<evidence type="ECO:0000256" key="7">
    <source>
        <dbReference type="ARBA" id="ARBA00023136"/>
    </source>
</evidence>
<dbReference type="GO" id="GO:0050660">
    <property type="term" value="F:flavin adenine dinucleotide binding"/>
    <property type="evidence" value="ECO:0007669"/>
    <property type="project" value="InterPro"/>
</dbReference>
<comment type="subcellular location">
    <subcellularLocation>
        <location evidence="1">Cell membrane</location>
        <topology evidence="1">Multi-pass membrane protein</topology>
    </subcellularLocation>
</comment>
<dbReference type="PROSITE" id="PS51846">
    <property type="entry name" value="CNNM"/>
    <property type="match status" value="1"/>
</dbReference>
<dbReference type="Pfam" id="PF01595">
    <property type="entry name" value="CNNM"/>
    <property type="match status" value="1"/>
</dbReference>
<sequence length="439" mass="49131">MLTEIIVILILILLNGILSASEIAIVSSRKARLQAESDKKNPAAKIALDLKEHPNQFLSTVQIGITLIGILTGFFSGGTISTFIDAQLQQISFFAPYSQQLSVILVVIIITYLSLVIGELVPKRIGMAIPERYATLIAFPMHFLSKIMKPFVWFLSISTDFLVRLLNIKVSKNAVTEEEIKALVDEGVDSGIIDNIEHDIVDRLLAIGDKKAINLMVHRSKIDYLDLQDSFEENKKVITATQHTVYPICDGNFDKIKGVVHVKTLLQQYLNNEETDLSALITPIPYINENSGALSVLESFRNSKAAQAIVIDEYGIPQGIITLKDILTGLVGDFDDLNNIENSKIRKREDGSFLIDGRYQLDDFMESLEVGLSEKDEEEIRNITTVAGLVFFLLDRVPEEGDKVVYKNLEFEVLDMDGNRIDKLLVTRLPLSPDQDYED</sequence>
<evidence type="ECO:0000256" key="10">
    <source>
        <dbReference type="SAM" id="Phobius"/>
    </source>
</evidence>
<feature type="transmembrane region" description="Helical" evidence="10">
    <location>
        <begin position="133"/>
        <end position="155"/>
    </location>
</feature>
<dbReference type="InterPro" id="IPR036318">
    <property type="entry name" value="FAD-bd_PCMH-like_sf"/>
</dbReference>
<evidence type="ECO:0000259" key="11">
    <source>
        <dbReference type="PROSITE" id="PS51371"/>
    </source>
</evidence>
<dbReference type="Gene3D" id="3.10.580.10">
    <property type="entry name" value="CBS-domain"/>
    <property type="match status" value="1"/>
</dbReference>
<dbReference type="EMBL" id="UGYW01000002">
    <property type="protein sequence ID" value="SUJ01051.1"/>
    <property type="molecule type" value="Genomic_DNA"/>
</dbReference>
<evidence type="ECO:0000256" key="1">
    <source>
        <dbReference type="ARBA" id="ARBA00004651"/>
    </source>
</evidence>
<dbReference type="Proteomes" id="UP000254893">
    <property type="component" value="Unassembled WGS sequence"/>
</dbReference>
<gene>
    <name evidence="13" type="primary">ytfL_1</name>
    <name evidence="13" type="ORF">NCTC11388_00652</name>
</gene>
<keyword evidence="5 9" id="KW-1133">Transmembrane helix</keyword>
<dbReference type="Pfam" id="PF00571">
    <property type="entry name" value="CBS"/>
    <property type="match status" value="1"/>
</dbReference>
<dbReference type="CDD" id="cd04590">
    <property type="entry name" value="CBS_pair_CorC_HlyC_assoc"/>
    <property type="match status" value="1"/>
</dbReference>
<proteinExistence type="predicted"/>
<dbReference type="PANTHER" id="PTHR43099:SF2">
    <property type="entry name" value="UPF0053 PROTEIN YRKA"/>
    <property type="match status" value="1"/>
</dbReference>
<keyword evidence="6 8" id="KW-0129">CBS domain</keyword>
<dbReference type="InterPro" id="IPR005170">
    <property type="entry name" value="Transptr-assoc_dom"/>
</dbReference>
<feature type="transmembrane region" description="Helical" evidence="10">
    <location>
        <begin position="100"/>
        <end position="121"/>
    </location>
</feature>
<evidence type="ECO:0000313" key="14">
    <source>
        <dbReference type="Proteomes" id="UP000254893"/>
    </source>
</evidence>
<dbReference type="GO" id="GO:0005886">
    <property type="term" value="C:plasma membrane"/>
    <property type="evidence" value="ECO:0007669"/>
    <property type="project" value="UniProtKB-SubCell"/>
</dbReference>
<feature type="transmembrane region" description="Helical" evidence="10">
    <location>
        <begin position="6"/>
        <end position="26"/>
    </location>
</feature>
<dbReference type="InterPro" id="IPR000644">
    <property type="entry name" value="CBS_dom"/>
</dbReference>
<dbReference type="AlphaFoldDB" id="A0A380BGN2"/>
<keyword evidence="2" id="KW-1003">Cell membrane</keyword>
<evidence type="ECO:0000256" key="6">
    <source>
        <dbReference type="ARBA" id="ARBA00023122"/>
    </source>
</evidence>
<evidence type="ECO:0000256" key="5">
    <source>
        <dbReference type="ARBA" id="ARBA00022989"/>
    </source>
</evidence>
<evidence type="ECO:0000256" key="2">
    <source>
        <dbReference type="ARBA" id="ARBA00022475"/>
    </source>
</evidence>
<dbReference type="RefSeq" id="WP_115169078.1">
    <property type="nucleotide sequence ID" value="NZ_UGYW01000002.1"/>
</dbReference>
<dbReference type="Pfam" id="PF03471">
    <property type="entry name" value="CorC_HlyC"/>
    <property type="match status" value="1"/>
</dbReference>
<dbReference type="InterPro" id="IPR046342">
    <property type="entry name" value="CBS_dom_sf"/>
</dbReference>
<keyword evidence="7 9" id="KW-0472">Membrane</keyword>
<dbReference type="InterPro" id="IPR051676">
    <property type="entry name" value="UPF0053_domain"/>
</dbReference>
<dbReference type="PROSITE" id="PS51371">
    <property type="entry name" value="CBS"/>
    <property type="match status" value="1"/>
</dbReference>
<name>A0A380BGN2_SPHSI</name>
<evidence type="ECO:0000256" key="4">
    <source>
        <dbReference type="ARBA" id="ARBA00022737"/>
    </source>
</evidence>
<evidence type="ECO:0000256" key="3">
    <source>
        <dbReference type="ARBA" id="ARBA00022692"/>
    </source>
</evidence>
<organism evidence="13 14">
    <name type="scientific">Sphingobacterium spiritivorum</name>
    <name type="common">Flavobacterium spiritivorum</name>
    <dbReference type="NCBI Taxonomy" id="258"/>
    <lineage>
        <taxon>Bacteria</taxon>
        <taxon>Pseudomonadati</taxon>
        <taxon>Bacteroidota</taxon>
        <taxon>Sphingobacteriia</taxon>
        <taxon>Sphingobacteriales</taxon>
        <taxon>Sphingobacteriaceae</taxon>
        <taxon>Sphingobacterium</taxon>
    </lineage>
</organism>
<reference evidence="13 14" key="1">
    <citation type="submission" date="2018-06" db="EMBL/GenBank/DDBJ databases">
        <authorList>
            <consortium name="Pathogen Informatics"/>
            <person name="Doyle S."/>
        </authorList>
    </citation>
    <scope>NUCLEOTIDE SEQUENCE [LARGE SCALE GENOMIC DNA]</scope>
    <source>
        <strain evidence="13 14">NCTC11388</strain>
    </source>
</reference>
<feature type="transmembrane region" description="Helical" evidence="10">
    <location>
        <begin position="57"/>
        <end position="80"/>
    </location>
</feature>
<dbReference type="PANTHER" id="PTHR43099">
    <property type="entry name" value="UPF0053 PROTEIN YRKA"/>
    <property type="match status" value="1"/>
</dbReference>
<evidence type="ECO:0000259" key="12">
    <source>
        <dbReference type="PROSITE" id="PS51846"/>
    </source>
</evidence>
<dbReference type="InterPro" id="IPR016169">
    <property type="entry name" value="FAD-bd_PCMH_sub2"/>
</dbReference>